<proteinExistence type="predicted"/>
<sequence length="803" mass="90243">MIHQIPQKQLGKIPKYLHRKQSDDIIQESLHNIRNQNQNNDDVDNEKYDPYIDYLLKKGIYAENNKVRIQSTFINVDSRFRHTKPSLLITNTIQLPQNPLLFSTINISKFAQTTSISLLTINYPNNGLQKGQKFSLTGVSSDTISILPTYSYKDTNNISRTGYSAIFQEGSESLIILCDYVQSIIWNSNTSSYIFNTSPSSVQNTSFNPNFVIGDGISYDTLKQYDTSNMYVSLSGFMGYNGSTLIGNIPINFLNSTHQVYFINPNNTPDTLINIPNNVGFVSKITGFYIKLPYAFSNSNTPPSFGTNMVVSINFQYFGGIPLNLLNTFLPTTQNNISGYFTVYSSTSDTVSVILNSTPYYINPTPSNSPQTGQQPIRFGGNEVFFSIVSNVDSGYNNPNNYTIDLPETIHNVFNIKLKNTIIPNVFMTFRKNINDKLYWKNIDDGDYVYSVQINEGNYSSDNLAKTLQDALYTVPRQNMDAIIIDPNGGYSNKILFKISIDDNTNITSFKSYKEALLRQPIQSVLDSSGQSPSLDPTLQYDVGDPPYTIQIRHPTHNLSIGNTILLQDFCDTYGIPANILNTTHTINNVIDNNTYEIVIDNFNLTYPKYNSKGGFAAKVYVPNQLQLLFNRADTIGNELGFRNVGDDLSITNFSTTITNNDPYFFDNPITDPDTNTIYVTDGIGQQLILTNNALQLANNDYLLMTIREFAGCQNIGTPNIKNYFAKINLALEKESNGFFYDTFISAPVTLYDMISLKSLTISFYDSKGNLYDFNNVEHSFVLEVLSMDNLPEGTGINTKTSM</sequence>
<dbReference type="EMBL" id="MF782455">
    <property type="protein sequence ID" value="ATZ80455.1"/>
    <property type="molecule type" value="Genomic_DNA"/>
</dbReference>
<name>A0A2H4UUF6_9VIRU</name>
<keyword evidence="2" id="KW-1185">Reference proteome</keyword>
<evidence type="ECO:0000313" key="2">
    <source>
        <dbReference type="Proteomes" id="UP000240325"/>
    </source>
</evidence>
<gene>
    <name evidence="1" type="ORF">BMW23_0401</name>
</gene>
<protein>
    <submittedName>
        <fullName evidence="1">Uncharacterized protein</fullName>
    </submittedName>
</protein>
<dbReference type="Proteomes" id="UP000240325">
    <property type="component" value="Segment"/>
</dbReference>
<reference evidence="1" key="1">
    <citation type="journal article" date="2017" name="Elife">
        <title>The kinetoplastid-infecting Bodo saltans virus (BsV), a window into the most abundant giant viruses in the sea.</title>
        <authorList>
            <person name="Deeg C.M."/>
            <person name="Chow C.-E.T."/>
            <person name="Suttle C.A."/>
        </authorList>
    </citation>
    <scope>NUCLEOTIDE SEQUENCE</scope>
    <source>
        <strain evidence="1">NG1</strain>
    </source>
</reference>
<evidence type="ECO:0000313" key="1">
    <source>
        <dbReference type="EMBL" id="ATZ80455.1"/>
    </source>
</evidence>
<organism evidence="1">
    <name type="scientific">Bodo saltans virus</name>
    <dbReference type="NCBI Taxonomy" id="2024608"/>
    <lineage>
        <taxon>Viruses</taxon>
        <taxon>Varidnaviria</taxon>
        <taxon>Bamfordvirae</taxon>
        <taxon>Nucleocytoviricota</taxon>
        <taxon>Megaviricetes</taxon>
        <taxon>Imitervirales</taxon>
        <taxon>Mimiviridae</taxon>
        <taxon>Klosneuvirinae</taxon>
        <taxon>Theiavirus</taxon>
        <taxon>Theiavirus salishense</taxon>
    </lineage>
</organism>
<accession>A0A2H4UUF6</accession>